<evidence type="ECO:0000313" key="6">
    <source>
        <dbReference type="Proteomes" id="UP000079169"/>
    </source>
</evidence>
<keyword evidence="6" id="KW-1185">Reference proteome</keyword>
<dbReference type="Proteomes" id="UP000079169">
    <property type="component" value="Unplaced"/>
</dbReference>
<dbReference type="SUPFAM" id="SSF48452">
    <property type="entry name" value="TPR-like"/>
    <property type="match status" value="1"/>
</dbReference>
<dbReference type="Gene3D" id="3.10.50.40">
    <property type="match status" value="1"/>
</dbReference>
<accession>A0A1S3D3Y7</accession>
<dbReference type="GeneID" id="103510945"/>
<reference evidence="7" key="1">
    <citation type="submission" date="2023-09" db="UniProtKB">
        <authorList>
            <consortium name="RefSeq"/>
        </authorList>
    </citation>
    <scope>IDENTIFICATION</scope>
</reference>
<dbReference type="GO" id="GO:0051879">
    <property type="term" value="F:Hsp90 protein binding"/>
    <property type="evidence" value="ECO:0007669"/>
    <property type="project" value="TreeGrafter"/>
</dbReference>
<dbReference type="AlphaFoldDB" id="A0A1S3D3Y7"/>
<keyword evidence="4 7" id="KW-0413">Isomerase</keyword>
<protein>
    <recommendedName>
        <fullName evidence="4">peptidylprolyl isomerase</fullName>
        <ecNumber evidence="4">5.2.1.8</ecNumber>
    </recommendedName>
</protein>
<evidence type="ECO:0000256" key="2">
    <source>
        <dbReference type="ARBA" id="ARBA00022737"/>
    </source>
</evidence>
<dbReference type="CTD" id="45360"/>
<keyword evidence="4" id="KW-0697">Rotamase</keyword>
<dbReference type="GO" id="GO:0007283">
    <property type="term" value="P:spermatogenesis"/>
    <property type="evidence" value="ECO:0007669"/>
    <property type="project" value="TreeGrafter"/>
</dbReference>
<comment type="similarity">
    <text evidence="1">Belongs to the FKBP6 family.</text>
</comment>
<evidence type="ECO:0000256" key="4">
    <source>
        <dbReference type="PROSITE-ProRule" id="PRU00277"/>
    </source>
</evidence>
<dbReference type="EC" id="5.2.1.8" evidence="4"/>
<dbReference type="InterPro" id="IPR046357">
    <property type="entry name" value="PPIase_dom_sf"/>
</dbReference>
<dbReference type="InterPro" id="IPR001179">
    <property type="entry name" value="PPIase_FKBP_dom"/>
</dbReference>
<dbReference type="GO" id="GO:0003755">
    <property type="term" value="F:peptidyl-prolyl cis-trans isomerase activity"/>
    <property type="evidence" value="ECO:0007669"/>
    <property type="project" value="UniProtKB-KW"/>
</dbReference>
<dbReference type="KEGG" id="dci:103510945"/>
<dbReference type="Gene3D" id="1.25.40.10">
    <property type="entry name" value="Tetratricopeptide repeat domain"/>
    <property type="match status" value="1"/>
</dbReference>
<evidence type="ECO:0000259" key="5">
    <source>
        <dbReference type="PROSITE" id="PS50059"/>
    </source>
</evidence>
<dbReference type="STRING" id="121845.A0A1S3D3Y7"/>
<dbReference type="GO" id="GO:0005737">
    <property type="term" value="C:cytoplasm"/>
    <property type="evidence" value="ECO:0007669"/>
    <property type="project" value="TreeGrafter"/>
</dbReference>
<proteinExistence type="inferred from homology"/>
<dbReference type="InterPro" id="IPR011990">
    <property type="entry name" value="TPR-like_helical_dom_sf"/>
</dbReference>
<evidence type="ECO:0000313" key="8">
    <source>
        <dbReference type="RefSeq" id="XP_026680661.1"/>
    </source>
</evidence>
<keyword evidence="3" id="KW-0802">TPR repeat</keyword>
<dbReference type="PANTHER" id="PTHR46674:SF1">
    <property type="entry name" value="INACTIVE PEPTIDYL-PROLYL CIS-TRANS ISOMERASE FKBP6"/>
    <property type="match status" value="1"/>
</dbReference>
<dbReference type="RefSeq" id="XP_026680661.1">
    <property type="nucleotide sequence ID" value="XM_026824860.1"/>
</dbReference>
<dbReference type="OrthoDB" id="8116123at2759"/>
<keyword evidence="2" id="KW-0677">Repeat</keyword>
<organism evidence="7">
    <name type="scientific">Diaphorina citri</name>
    <name type="common">Asian citrus psyllid</name>
    <dbReference type="NCBI Taxonomy" id="121845"/>
    <lineage>
        <taxon>Eukaryota</taxon>
        <taxon>Metazoa</taxon>
        <taxon>Ecdysozoa</taxon>
        <taxon>Arthropoda</taxon>
        <taxon>Hexapoda</taxon>
        <taxon>Insecta</taxon>
        <taxon>Pterygota</taxon>
        <taxon>Neoptera</taxon>
        <taxon>Paraneoptera</taxon>
        <taxon>Hemiptera</taxon>
        <taxon>Sternorrhyncha</taxon>
        <taxon>Psylloidea</taxon>
        <taxon>Psyllidae</taxon>
        <taxon>Diaphorininae</taxon>
        <taxon>Diaphorina</taxon>
    </lineage>
</organism>
<evidence type="ECO:0000256" key="1">
    <source>
        <dbReference type="ARBA" id="ARBA00009648"/>
    </source>
</evidence>
<dbReference type="PROSITE" id="PS50059">
    <property type="entry name" value="FKBP_PPIASE"/>
    <property type="match status" value="1"/>
</dbReference>
<evidence type="ECO:0000313" key="7">
    <source>
        <dbReference type="RefSeq" id="XP_008473872.1"/>
    </source>
</evidence>
<dbReference type="SUPFAM" id="SSF54534">
    <property type="entry name" value="FKBP-like"/>
    <property type="match status" value="1"/>
</dbReference>
<dbReference type="InterPro" id="IPR042282">
    <property type="entry name" value="FKBP6/shu"/>
</dbReference>
<comment type="catalytic activity">
    <reaction evidence="4">
        <text>[protein]-peptidylproline (omega=180) = [protein]-peptidylproline (omega=0)</text>
        <dbReference type="Rhea" id="RHEA:16237"/>
        <dbReference type="Rhea" id="RHEA-COMP:10747"/>
        <dbReference type="Rhea" id="RHEA-COMP:10748"/>
        <dbReference type="ChEBI" id="CHEBI:83833"/>
        <dbReference type="ChEBI" id="CHEBI:83834"/>
        <dbReference type="EC" id="5.2.1.8"/>
    </reaction>
</comment>
<dbReference type="RefSeq" id="XP_008473872.1">
    <property type="nucleotide sequence ID" value="XM_008475650.3"/>
</dbReference>
<dbReference type="GO" id="GO:0034587">
    <property type="term" value="P:piRNA processing"/>
    <property type="evidence" value="ECO:0007669"/>
    <property type="project" value="TreeGrafter"/>
</dbReference>
<evidence type="ECO:0000256" key="3">
    <source>
        <dbReference type="ARBA" id="ARBA00022803"/>
    </source>
</evidence>
<dbReference type="Pfam" id="PF00254">
    <property type="entry name" value="FKBP_C"/>
    <property type="match status" value="1"/>
</dbReference>
<dbReference type="PANTHER" id="PTHR46674">
    <property type="entry name" value="INACTIVE PEPTIDYL-PROLYL CIS-TRANS ISOMERASE FKBP6"/>
    <property type="match status" value="1"/>
</dbReference>
<feature type="domain" description="PPIase FKBP-type" evidence="5">
    <location>
        <begin position="108"/>
        <end position="198"/>
    </location>
</feature>
<sequence>MQCESENPIMEMKAHSRKLAKPIDLEALSKDGCELVFNKTDEEFEDTYDAEHDYDNYDALLKFANLDLLNNPLSKDMVPVPYGKEQIQDGKLMKKIKEKGFGENPVLGAHVQVHYMYYAEANELPIDITYLRKSIPERFQLGSSGLIPAFEYAILSMQKGEKSDFFASYELCFGALGCPPRIPAKADLLFEVHLINFSIDPQVVRSSADIESDFIDSQVEEPAFAKVLKRAQELGASGKNAFNDKNIVSAVRRYRDAVKLLINTQVTNYEDQMQLEEYLCRVYRNLMVCYNNNKQYKLTCDCASKALQFASHFATKDVKLFFVWGKALIGLQEWTSAIKHLKTARKLAAKDSVRAEIDKEILKADLGNQQYQKETKARCMKMFSSSSSPSQHSNVVRIAYQEHEQVRPATLQEIQDTEESNESDGYDVGDFEKLMEIRMSEFRMAEGIYEDVFGETAEFSRRDIDIIKSIANKMGLTCTVDKNIIVTKTI</sequence>
<name>A0A1S3D3Y7_DIACI</name>
<gene>
    <name evidence="7 8" type="primary">LOC103510945</name>
</gene>
<dbReference type="PaxDb" id="121845-A0A1S3D3Y7"/>